<protein>
    <submittedName>
        <fullName evidence="9">Uncharacterized protein</fullName>
    </submittedName>
</protein>
<keyword evidence="3" id="KW-0862">Zinc</keyword>
<evidence type="ECO:0000256" key="5">
    <source>
        <dbReference type="SAM" id="Coils"/>
    </source>
</evidence>
<evidence type="ECO:0000259" key="6">
    <source>
        <dbReference type="PROSITE" id="PS50004"/>
    </source>
</evidence>
<dbReference type="SMART" id="SM00239">
    <property type="entry name" value="C2"/>
    <property type="match status" value="1"/>
</dbReference>
<dbReference type="PROSITE" id="PS50011">
    <property type="entry name" value="PROTEIN_KINASE_DOM"/>
    <property type="match status" value="1"/>
</dbReference>
<dbReference type="InterPro" id="IPR000719">
    <property type="entry name" value="Prot_kinase_dom"/>
</dbReference>
<evidence type="ECO:0000313" key="10">
    <source>
        <dbReference type="Proteomes" id="UP001470230"/>
    </source>
</evidence>
<feature type="zinc finger region" description="UBR-type" evidence="4">
    <location>
        <begin position="560"/>
        <end position="633"/>
    </location>
</feature>
<dbReference type="SMART" id="SM00220">
    <property type="entry name" value="S_TKc"/>
    <property type="match status" value="1"/>
</dbReference>
<evidence type="ECO:0000256" key="2">
    <source>
        <dbReference type="ARBA" id="ARBA00022771"/>
    </source>
</evidence>
<gene>
    <name evidence="9" type="ORF">M9Y10_030384</name>
</gene>
<name>A0ABR2H4D0_9EUKA</name>
<feature type="domain" description="C2" evidence="6">
    <location>
        <begin position="416"/>
        <end position="533"/>
    </location>
</feature>
<comment type="caution">
    <text evidence="9">The sequence shown here is derived from an EMBL/GenBank/DDBJ whole genome shotgun (WGS) entry which is preliminary data.</text>
</comment>
<dbReference type="PROSITE" id="PS50004">
    <property type="entry name" value="C2"/>
    <property type="match status" value="1"/>
</dbReference>
<dbReference type="InterPro" id="IPR000008">
    <property type="entry name" value="C2_dom"/>
</dbReference>
<feature type="domain" description="UBR-type" evidence="8">
    <location>
        <begin position="560"/>
        <end position="633"/>
    </location>
</feature>
<feature type="domain" description="Protein kinase" evidence="7">
    <location>
        <begin position="11"/>
        <end position="288"/>
    </location>
</feature>
<dbReference type="SUPFAM" id="SSF56112">
    <property type="entry name" value="Protein kinase-like (PK-like)"/>
    <property type="match status" value="1"/>
</dbReference>
<dbReference type="PRINTS" id="PR00109">
    <property type="entry name" value="TYRKINASE"/>
</dbReference>
<dbReference type="Proteomes" id="UP001470230">
    <property type="component" value="Unassembled WGS sequence"/>
</dbReference>
<dbReference type="Gene3D" id="2.60.40.150">
    <property type="entry name" value="C2 domain"/>
    <property type="match status" value="1"/>
</dbReference>
<organism evidence="9 10">
    <name type="scientific">Tritrichomonas musculus</name>
    <dbReference type="NCBI Taxonomy" id="1915356"/>
    <lineage>
        <taxon>Eukaryota</taxon>
        <taxon>Metamonada</taxon>
        <taxon>Parabasalia</taxon>
        <taxon>Tritrichomonadida</taxon>
        <taxon>Tritrichomonadidae</taxon>
        <taxon>Tritrichomonas</taxon>
    </lineage>
</organism>
<proteinExistence type="predicted"/>
<dbReference type="CDD" id="cd00030">
    <property type="entry name" value="C2"/>
    <property type="match status" value="1"/>
</dbReference>
<keyword evidence="1" id="KW-0479">Metal-binding</keyword>
<keyword evidence="5" id="KW-0175">Coiled coil</keyword>
<accession>A0ABR2H4D0</accession>
<dbReference type="InterPro" id="IPR051681">
    <property type="entry name" value="Ser/Thr_Kinases-Pseudokinases"/>
</dbReference>
<evidence type="ECO:0000256" key="1">
    <source>
        <dbReference type="ARBA" id="ARBA00022723"/>
    </source>
</evidence>
<dbReference type="PANTHER" id="PTHR44329">
    <property type="entry name" value="SERINE/THREONINE-PROTEIN KINASE TNNI3K-RELATED"/>
    <property type="match status" value="1"/>
</dbReference>
<dbReference type="PROSITE" id="PS51157">
    <property type="entry name" value="ZF_UBR"/>
    <property type="match status" value="1"/>
</dbReference>
<evidence type="ECO:0000256" key="4">
    <source>
        <dbReference type="PROSITE-ProRule" id="PRU00508"/>
    </source>
</evidence>
<dbReference type="SUPFAM" id="SSF49562">
    <property type="entry name" value="C2 domain (Calcium/lipid-binding domain, CaLB)"/>
    <property type="match status" value="1"/>
</dbReference>
<dbReference type="PANTHER" id="PTHR44329:SF214">
    <property type="entry name" value="PROTEIN KINASE DOMAIN-CONTAINING PROTEIN"/>
    <property type="match status" value="1"/>
</dbReference>
<dbReference type="CDD" id="cd19671">
    <property type="entry name" value="UBR-box_UBR4_5_6_7"/>
    <property type="match status" value="2"/>
</dbReference>
<keyword evidence="10" id="KW-1185">Reference proteome</keyword>
<dbReference type="Gene3D" id="1.10.510.10">
    <property type="entry name" value="Transferase(Phosphotransferase) domain 1"/>
    <property type="match status" value="1"/>
</dbReference>
<dbReference type="InterPro" id="IPR001245">
    <property type="entry name" value="Ser-Thr/Tyr_kinase_cat_dom"/>
</dbReference>
<dbReference type="Pfam" id="PF00069">
    <property type="entry name" value="Pkinase"/>
    <property type="match status" value="1"/>
</dbReference>
<evidence type="ECO:0000259" key="7">
    <source>
        <dbReference type="PROSITE" id="PS50011"/>
    </source>
</evidence>
<evidence type="ECO:0000259" key="8">
    <source>
        <dbReference type="PROSITE" id="PS51157"/>
    </source>
</evidence>
<feature type="coiled-coil region" evidence="5">
    <location>
        <begin position="341"/>
        <end position="382"/>
    </location>
</feature>
<reference evidence="9 10" key="1">
    <citation type="submission" date="2024-04" db="EMBL/GenBank/DDBJ databases">
        <title>Tritrichomonas musculus Genome.</title>
        <authorList>
            <person name="Alves-Ferreira E."/>
            <person name="Grigg M."/>
            <person name="Lorenzi H."/>
            <person name="Galac M."/>
        </authorList>
    </citation>
    <scope>NUCLEOTIDE SEQUENCE [LARGE SCALE GENOMIC DNA]</scope>
    <source>
        <strain evidence="9 10">EAF2021</strain>
    </source>
</reference>
<evidence type="ECO:0000256" key="3">
    <source>
        <dbReference type="ARBA" id="ARBA00022833"/>
    </source>
</evidence>
<dbReference type="InterPro" id="IPR035892">
    <property type="entry name" value="C2_domain_sf"/>
</dbReference>
<dbReference type="InterPro" id="IPR003126">
    <property type="entry name" value="Znf_UBR"/>
</dbReference>
<keyword evidence="2" id="KW-0863">Zinc-finger</keyword>
<dbReference type="EMBL" id="JAPFFF010000044">
    <property type="protein sequence ID" value="KAK8840612.1"/>
    <property type="molecule type" value="Genomic_DNA"/>
</dbReference>
<sequence>MRKLEIDISKYKVFNKIKSGGFGSVFSVQNINTKENYAAKVIELTDNESKKLINREIGIMTRMDHPTIIKFYGYSLKDFDGKDNVTLFMQLASKGSLADLLKKVQQGLADDNYDNTARQKILIGIARGMMYLHQRHAIHRDLKPDNILLDEDLEPHITDFGLSKFVSSGDTTNQTQTMGTSFYMAPEVIETDQYNGKADVYSFGILMYEVVTDMYPFPDFQNKKMSLFRLNSKVINENYRPQFKSPVKEKIQQLIEKCWSPNPKERPTFEEIYNRLSRNIEDSVYNVFEDDQSQYYLDDVDTEAILDYLDKIESDDEERSKFDLNQLFTKIEKLEKSCSKIDQLSIENDNMKQIIKNLKKQNEELLSKVDHLSIENSQIKQQLNCTNTNTVSSTSKIVEVQNQPIEKVQLNSNEKVTSRSVEIKDQNEDPYGIKVHIKILQAKDISKLKMLKKPDPYVKVCLKSSYSPACRTTFNMSTLNPVWNKEFVFYTNDPNDVLLINMYNFDNDKRLMDEVRFPINSLTIGGPLCKQELDITRKNKSAGKLFFEVQSYNFKLDVKPFCSFSVTGETFIKEKCYSCYTCNLTPENQMGICESCAKICHKGHNISLVDNDYIFSYCDCPGKCKCCCLAETSDLPCTSIEFQGKPINQPMYHCSDCDSTGELFICQNCAMKYHHGHKTEYIGIVESKVCQNGKIKQ</sequence>
<dbReference type="SMART" id="SM00396">
    <property type="entry name" value="ZnF_UBR1"/>
    <property type="match status" value="2"/>
</dbReference>
<dbReference type="Pfam" id="PF00168">
    <property type="entry name" value="C2"/>
    <property type="match status" value="1"/>
</dbReference>
<dbReference type="InterPro" id="IPR011009">
    <property type="entry name" value="Kinase-like_dom_sf"/>
</dbReference>
<evidence type="ECO:0000313" key="9">
    <source>
        <dbReference type="EMBL" id="KAK8840612.1"/>
    </source>
</evidence>